<comment type="subcellular location">
    <subcellularLocation>
        <location evidence="1">Membrane</location>
    </subcellularLocation>
</comment>
<dbReference type="PANTHER" id="PTHR35814:SF1">
    <property type="entry name" value="GLUTATHIONE S-TRANSFERASE-RELATED"/>
    <property type="match status" value="1"/>
</dbReference>
<dbReference type="Pfam" id="PF01124">
    <property type="entry name" value="MAPEG"/>
    <property type="match status" value="1"/>
</dbReference>
<keyword evidence="4 5" id="KW-0472">Membrane</keyword>
<evidence type="ECO:0000256" key="4">
    <source>
        <dbReference type="ARBA" id="ARBA00023136"/>
    </source>
</evidence>
<organism evidence="6 7">
    <name type="scientific">Chenggangzhangella methanolivorans</name>
    <dbReference type="NCBI Taxonomy" id="1437009"/>
    <lineage>
        <taxon>Bacteria</taxon>
        <taxon>Pseudomonadati</taxon>
        <taxon>Pseudomonadota</taxon>
        <taxon>Alphaproteobacteria</taxon>
        <taxon>Hyphomicrobiales</taxon>
        <taxon>Methylopilaceae</taxon>
        <taxon>Chenggangzhangella</taxon>
    </lineage>
</organism>
<keyword evidence="3 5" id="KW-1133">Transmembrane helix</keyword>
<sequence length="132" mass="13765">MIFPATTAVFAALLALVYAGLSFWVVAGRFSSDVLHGDGGNQTLLKRIRSHGNFIEYVPLTLILIGLLEASGAGGGLVTTLLVVLLVARILHPIGMIAPKNSPQQFACRGGGIIATILVMTIAAVTLLARTV</sequence>
<evidence type="ECO:0000313" key="6">
    <source>
        <dbReference type="EMBL" id="QZO00949.1"/>
    </source>
</evidence>
<evidence type="ECO:0000256" key="5">
    <source>
        <dbReference type="SAM" id="Phobius"/>
    </source>
</evidence>
<dbReference type="InterPro" id="IPR023352">
    <property type="entry name" value="MAPEG-like_dom_sf"/>
</dbReference>
<evidence type="ECO:0000313" key="7">
    <source>
        <dbReference type="Proteomes" id="UP000825701"/>
    </source>
</evidence>
<dbReference type="AlphaFoldDB" id="A0A9E6UP29"/>
<dbReference type="KEGG" id="cmet:K6K41_04860"/>
<evidence type="ECO:0000256" key="1">
    <source>
        <dbReference type="ARBA" id="ARBA00004370"/>
    </source>
</evidence>
<proteinExistence type="predicted"/>
<dbReference type="GO" id="GO:0016020">
    <property type="term" value="C:membrane"/>
    <property type="evidence" value="ECO:0007669"/>
    <property type="project" value="UniProtKB-SubCell"/>
</dbReference>
<reference evidence="6" key="1">
    <citation type="submission" date="2021-08" db="EMBL/GenBank/DDBJ databases">
        <authorList>
            <person name="Zhang H."/>
            <person name="Xu M."/>
            <person name="Yu Z."/>
            <person name="Yang L."/>
            <person name="Cai Y."/>
        </authorList>
    </citation>
    <scope>NUCLEOTIDE SEQUENCE</scope>
    <source>
        <strain evidence="6">CHL1</strain>
    </source>
</reference>
<protein>
    <submittedName>
        <fullName evidence="6">MAPEG family protein</fullName>
    </submittedName>
</protein>
<dbReference type="EMBL" id="CP081869">
    <property type="protein sequence ID" value="QZO00949.1"/>
    <property type="molecule type" value="Genomic_DNA"/>
</dbReference>
<dbReference type="SUPFAM" id="SSF161084">
    <property type="entry name" value="MAPEG domain-like"/>
    <property type="match status" value="1"/>
</dbReference>
<dbReference type="Proteomes" id="UP000825701">
    <property type="component" value="Chromosome"/>
</dbReference>
<feature type="transmembrane region" description="Helical" evidence="5">
    <location>
        <begin position="106"/>
        <end position="129"/>
    </location>
</feature>
<keyword evidence="7" id="KW-1185">Reference proteome</keyword>
<name>A0A9E6UP29_9HYPH</name>
<dbReference type="PANTHER" id="PTHR35814">
    <property type="match status" value="1"/>
</dbReference>
<evidence type="ECO:0000256" key="3">
    <source>
        <dbReference type="ARBA" id="ARBA00022989"/>
    </source>
</evidence>
<gene>
    <name evidence="6" type="ORF">K6K41_04860</name>
</gene>
<keyword evidence="2 5" id="KW-0812">Transmembrane</keyword>
<dbReference type="Gene3D" id="1.20.120.550">
    <property type="entry name" value="Membrane associated eicosanoid/glutathione metabolism-like domain"/>
    <property type="match status" value="1"/>
</dbReference>
<dbReference type="InterPro" id="IPR001129">
    <property type="entry name" value="Membr-assoc_MAPEG"/>
</dbReference>
<feature type="transmembrane region" description="Helical" evidence="5">
    <location>
        <begin position="60"/>
        <end position="86"/>
    </location>
</feature>
<accession>A0A9E6UP29</accession>
<evidence type="ECO:0000256" key="2">
    <source>
        <dbReference type="ARBA" id="ARBA00022692"/>
    </source>
</evidence>
<dbReference type="RefSeq" id="WP_261404163.1">
    <property type="nucleotide sequence ID" value="NZ_CP081869.1"/>
</dbReference>